<feature type="transmembrane region" description="Helical" evidence="5">
    <location>
        <begin position="256"/>
        <end position="274"/>
    </location>
</feature>
<feature type="transmembrane region" description="Helical" evidence="5">
    <location>
        <begin position="335"/>
        <end position="358"/>
    </location>
</feature>
<feature type="transmembrane region" description="Helical" evidence="5">
    <location>
        <begin position="143"/>
        <end position="161"/>
    </location>
</feature>
<feature type="transmembrane region" description="Helical" evidence="5">
    <location>
        <begin position="54"/>
        <end position="73"/>
    </location>
</feature>
<comment type="caution">
    <text evidence="6">The sequence shown here is derived from an EMBL/GenBank/DDBJ whole genome shotgun (WGS) entry which is preliminary data.</text>
</comment>
<evidence type="ECO:0000313" key="7">
    <source>
        <dbReference type="Proteomes" id="UP001596312"/>
    </source>
</evidence>
<dbReference type="Proteomes" id="UP001596312">
    <property type="component" value="Unassembled WGS sequence"/>
</dbReference>
<dbReference type="NCBIfam" id="NF037981">
    <property type="entry name" value="NCS2_1"/>
    <property type="match status" value="1"/>
</dbReference>
<feature type="transmembrane region" description="Helical" evidence="5">
    <location>
        <begin position="116"/>
        <end position="136"/>
    </location>
</feature>
<dbReference type="EMBL" id="JBHSXQ010000001">
    <property type="protein sequence ID" value="MFC6904497.1"/>
    <property type="molecule type" value="Genomic_DNA"/>
</dbReference>
<evidence type="ECO:0000256" key="4">
    <source>
        <dbReference type="ARBA" id="ARBA00023136"/>
    </source>
</evidence>
<organism evidence="6 7">
    <name type="scientific">Halalkalicoccus tibetensis</name>
    <dbReference type="NCBI Taxonomy" id="175632"/>
    <lineage>
        <taxon>Archaea</taxon>
        <taxon>Methanobacteriati</taxon>
        <taxon>Methanobacteriota</taxon>
        <taxon>Stenosarchaea group</taxon>
        <taxon>Halobacteria</taxon>
        <taxon>Halobacteriales</taxon>
        <taxon>Halococcaceae</taxon>
        <taxon>Halalkalicoccus</taxon>
    </lineage>
</organism>
<dbReference type="Pfam" id="PF00860">
    <property type="entry name" value="Xan_ur_permease"/>
    <property type="match status" value="1"/>
</dbReference>
<feature type="transmembrane region" description="Helical" evidence="5">
    <location>
        <begin position="85"/>
        <end position="104"/>
    </location>
</feature>
<keyword evidence="4 5" id="KW-0472">Membrane</keyword>
<feature type="transmembrane region" description="Helical" evidence="5">
    <location>
        <begin position="395"/>
        <end position="412"/>
    </location>
</feature>
<keyword evidence="2 5" id="KW-0812">Transmembrane</keyword>
<comment type="subcellular location">
    <subcellularLocation>
        <location evidence="1">Membrane</location>
        <topology evidence="1">Multi-pass membrane protein</topology>
    </subcellularLocation>
</comment>
<keyword evidence="3 5" id="KW-1133">Transmembrane helix</keyword>
<gene>
    <name evidence="6" type="ORF">ACFQGH_04720</name>
</gene>
<accession>A0ABD5UZ74</accession>
<feature type="transmembrane region" description="Helical" evidence="5">
    <location>
        <begin position="30"/>
        <end position="48"/>
    </location>
</feature>
<dbReference type="PANTHER" id="PTHR11119">
    <property type="entry name" value="XANTHINE-URACIL / VITAMIN C PERMEASE FAMILY MEMBER"/>
    <property type="match status" value="1"/>
</dbReference>
<evidence type="ECO:0000313" key="6">
    <source>
        <dbReference type="EMBL" id="MFC6904497.1"/>
    </source>
</evidence>
<sequence>MGEDRASFVEYGIEDRPPLFESVLLGLQHYLTMVGANIAVPLILAGAMGMPPDVTARFVGTFFVVSGIATLAQTTLGNRYPIVQGAPFSMLAPALAIIAVVGAIPGEPNWQTDLLYLQGAIIVAAGVQIAVGYLGLIGRLRRFLSPVVIAPTIALIGLALFDADQITAANQDWLLLGLTVGLIVLFSQYLKSKNRAFQLFPVILGVAIVWVLAAVLSVTGFYSPDSPGYVALGQVAAAPPLMPIYPFQWGVPRVEFALVIGMIAGVLASVIESFGDYQAVARLTGSGAPSEKRINHGIGMEGLMNVFSGVMGTGGSTSYSENIGAIGLTGVASRYVVQVGAAVMIVVGFVGYFGQLVATIPDPIVGGLFVAMFGQIVAVGISTLKHVDLDSQRNVFTVGFSLFVGLAIPQYMANFESAAAFRELAAGVSPVLGSPLIADTVFVIGGTGMAVGGLVALVLDNTIPGTRKERGLEAWDERTEDESEFRSAWERLRQSTD</sequence>
<feature type="transmembrane region" description="Helical" evidence="5">
    <location>
        <begin position="202"/>
        <end position="222"/>
    </location>
</feature>
<feature type="transmembrane region" description="Helical" evidence="5">
    <location>
        <begin position="432"/>
        <end position="459"/>
    </location>
</feature>
<dbReference type="RefSeq" id="WP_340603002.1">
    <property type="nucleotide sequence ID" value="NZ_JBBMXV010000001.1"/>
</dbReference>
<evidence type="ECO:0000256" key="3">
    <source>
        <dbReference type="ARBA" id="ARBA00022989"/>
    </source>
</evidence>
<dbReference type="InterPro" id="IPR006043">
    <property type="entry name" value="NCS2"/>
</dbReference>
<feature type="transmembrane region" description="Helical" evidence="5">
    <location>
        <begin position="173"/>
        <end position="190"/>
    </location>
</feature>
<evidence type="ECO:0000256" key="5">
    <source>
        <dbReference type="SAM" id="Phobius"/>
    </source>
</evidence>
<keyword evidence="7" id="KW-1185">Reference proteome</keyword>
<name>A0ABD5UZ74_9EURY</name>
<evidence type="ECO:0000256" key="1">
    <source>
        <dbReference type="ARBA" id="ARBA00004141"/>
    </source>
</evidence>
<dbReference type="GO" id="GO:0016020">
    <property type="term" value="C:membrane"/>
    <property type="evidence" value="ECO:0007669"/>
    <property type="project" value="UniProtKB-SubCell"/>
</dbReference>
<dbReference type="AlphaFoldDB" id="A0ABD5UZ74"/>
<evidence type="ECO:0000256" key="2">
    <source>
        <dbReference type="ARBA" id="ARBA00022692"/>
    </source>
</evidence>
<proteinExistence type="predicted"/>
<reference evidence="6 7" key="1">
    <citation type="journal article" date="2019" name="Int. J. Syst. Evol. Microbiol.">
        <title>The Global Catalogue of Microorganisms (GCM) 10K type strain sequencing project: providing services to taxonomists for standard genome sequencing and annotation.</title>
        <authorList>
            <consortium name="The Broad Institute Genomics Platform"/>
            <consortium name="The Broad Institute Genome Sequencing Center for Infectious Disease"/>
            <person name="Wu L."/>
            <person name="Ma J."/>
        </authorList>
    </citation>
    <scope>NUCLEOTIDE SEQUENCE [LARGE SCALE GENOMIC DNA]</scope>
    <source>
        <strain evidence="6 7">CGMCC 1.3240</strain>
    </source>
</reference>
<protein>
    <submittedName>
        <fullName evidence="6">Uracil-xanthine permease family protein</fullName>
    </submittedName>
</protein>
<feature type="transmembrane region" description="Helical" evidence="5">
    <location>
        <begin position="364"/>
        <end position="383"/>
    </location>
</feature>